<evidence type="ECO:0000259" key="2">
    <source>
        <dbReference type="Pfam" id="PF01693"/>
    </source>
</evidence>
<dbReference type="Pfam" id="PF01693">
    <property type="entry name" value="Cauli_VI"/>
    <property type="match status" value="1"/>
</dbReference>
<feature type="non-terminal residue" evidence="3">
    <location>
        <position position="1"/>
    </location>
</feature>
<dbReference type="Gene3D" id="3.40.970.10">
    <property type="entry name" value="Ribonuclease H1, N-terminal domain"/>
    <property type="match status" value="1"/>
</dbReference>
<gene>
    <name evidence="3" type="ORF">PIB30_063315</name>
</gene>
<reference evidence="3 4" key="1">
    <citation type="journal article" date="2023" name="Plants (Basel)">
        <title>Bridging the Gap: Combining Genomics and Transcriptomics Approaches to Understand Stylosanthes scabra, an Orphan Legume from the Brazilian Caatinga.</title>
        <authorList>
            <person name="Ferreira-Neto J.R.C."/>
            <person name="da Silva M.D."/>
            <person name="Binneck E."/>
            <person name="de Melo N.F."/>
            <person name="da Silva R.H."/>
            <person name="de Melo A.L.T.M."/>
            <person name="Pandolfi V."/>
            <person name="Bustamante F.O."/>
            <person name="Brasileiro-Vidal A.C."/>
            <person name="Benko-Iseppon A.M."/>
        </authorList>
    </citation>
    <scope>NUCLEOTIDE SEQUENCE [LARGE SCALE GENOMIC DNA]</scope>
    <source>
        <tissue evidence="3">Leaves</tissue>
    </source>
</reference>
<feature type="region of interest" description="Disordered" evidence="1">
    <location>
        <begin position="61"/>
        <end position="113"/>
    </location>
</feature>
<proteinExistence type="predicted"/>
<feature type="domain" description="Ribonuclease H1 N-terminal" evidence="2">
    <location>
        <begin position="8"/>
        <end position="42"/>
    </location>
</feature>
<dbReference type="InterPro" id="IPR009027">
    <property type="entry name" value="Ribosomal_bL9/RNase_H1_N"/>
</dbReference>
<comment type="caution">
    <text evidence="3">The sequence shown here is derived from an EMBL/GenBank/DDBJ whole genome shotgun (WGS) entry which is preliminary data.</text>
</comment>
<dbReference type="EMBL" id="JASCZI010061016">
    <property type="protein sequence ID" value="MED6137248.1"/>
    <property type="molecule type" value="Genomic_DNA"/>
</dbReference>
<evidence type="ECO:0000313" key="4">
    <source>
        <dbReference type="Proteomes" id="UP001341840"/>
    </source>
</evidence>
<dbReference type="InterPro" id="IPR037056">
    <property type="entry name" value="RNase_H1_N_sf"/>
</dbReference>
<sequence length="162" mass="17762">VVKPCPSVFRRRRPGIYPTWELANAQVNGFPGNMHRRFPSFEAGYEALVAYVDGLGRPGTFREATHGGGHGASNESSPMRNKASRSSPGSDSHRGVASSSEAREEVNENTREGFEMGNMVEAIAALEGSVSQLEVDKWEFMMAVVEAFQQVAESLTRGERRN</sequence>
<keyword evidence="4" id="KW-1185">Reference proteome</keyword>
<dbReference type="SUPFAM" id="SSF55658">
    <property type="entry name" value="L9 N-domain-like"/>
    <property type="match status" value="1"/>
</dbReference>
<dbReference type="Proteomes" id="UP001341840">
    <property type="component" value="Unassembled WGS sequence"/>
</dbReference>
<organism evidence="3 4">
    <name type="scientific">Stylosanthes scabra</name>
    <dbReference type="NCBI Taxonomy" id="79078"/>
    <lineage>
        <taxon>Eukaryota</taxon>
        <taxon>Viridiplantae</taxon>
        <taxon>Streptophyta</taxon>
        <taxon>Embryophyta</taxon>
        <taxon>Tracheophyta</taxon>
        <taxon>Spermatophyta</taxon>
        <taxon>Magnoliopsida</taxon>
        <taxon>eudicotyledons</taxon>
        <taxon>Gunneridae</taxon>
        <taxon>Pentapetalae</taxon>
        <taxon>rosids</taxon>
        <taxon>fabids</taxon>
        <taxon>Fabales</taxon>
        <taxon>Fabaceae</taxon>
        <taxon>Papilionoideae</taxon>
        <taxon>50 kb inversion clade</taxon>
        <taxon>dalbergioids sensu lato</taxon>
        <taxon>Dalbergieae</taxon>
        <taxon>Pterocarpus clade</taxon>
        <taxon>Stylosanthes</taxon>
    </lineage>
</organism>
<evidence type="ECO:0000313" key="3">
    <source>
        <dbReference type="EMBL" id="MED6137248.1"/>
    </source>
</evidence>
<protein>
    <recommendedName>
        <fullName evidence="2">Ribonuclease H1 N-terminal domain-containing protein</fullName>
    </recommendedName>
</protein>
<name>A0ABU6SMN9_9FABA</name>
<feature type="compositionally biased region" description="Basic and acidic residues" evidence="1">
    <location>
        <begin position="101"/>
        <end position="113"/>
    </location>
</feature>
<evidence type="ECO:0000256" key="1">
    <source>
        <dbReference type="SAM" id="MobiDB-lite"/>
    </source>
</evidence>
<feature type="compositionally biased region" description="Polar residues" evidence="1">
    <location>
        <begin position="73"/>
        <end position="90"/>
    </location>
</feature>
<accession>A0ABU6SMN9</accession>
<dbReference type="InterPro" id="IPR011320">
    <property type="entry name" value="RNase_H1_N"/>
</dbReference>